<dbReference type="InterPro" id="IPR029039">
    <property type="entry name" value="Flavoprotein-like_sf"/>
</dbReference>
<dbReference type="Proteomes" id="UP000773462">
    <property type="component" value="Unassembled WGS sequence"/>
</dbReference>
<evidence type="ECO:0000313" key="6">
    <source>
        <dbReference type="EMBL" id="MBP2111213.1"/>
    </source>
</evidence>
<organism evidence="6 7">
    <name type="scientific">Paenibacillus silagei</name>
    <dbReference type="NCBI Taxonomy" id="1670801"/>
    <lineage>
        <taxon>Bacteria</taxon>
        <taxon>Bacillati</taxon>
        <taxon>Bacillota</taxon>
        <taxon>Bacilli</taxon>
        <taxon>Bacillales</taxon>
        <taxon>Paenibacillaceae</taxon>
        <taxon>Paenibacillus</taxon>
    </lineage>
</organism>
<dbReference type="PANTHER" id="PTHR43717:SF1">
    <property type="entry name" value="ANAEROBIC NITRIC OXIDE REDUCTASE FLAVORUBREDOXIN"/>
    <property type="match status" value="1"/>
</dbReference>
<comment type="function">
    <text evidence="3">Counteracts the endogenous Pycsar antiviral defense system. Phosphodiesterase that enables metal-dependent hydrolysis of host cyclic nucleotide Pycsar defense signals such as cCMP and cUMP.</text>
</comment>
<name>A0ABS4NMD8_9BACL</name>
<dbReference type="PANTHER" id="PTHR43717">
    <property type="entry name" value="ANAEROBIC NITRIC OXIDE REDUCTASE FLAVORUBREDOXIN"/>
    <property type="match status" value="1"/>
</dbReference>
<keyword evidence="7" id="KW-1185">Reference proteome</keyword>
<dbReference type="SUPFAM" id="SSF52218">
    <property type="entry name" value="Flavoproteins"/>
    <property type="match status" value="1"/>
</dbReference>
<evidence type="ECO:0000256" key="2">
    <source>
        <dbReference type="ARBA" id="ARBA00034221"/>
    </source>
</evidence>
<protein>
    <submittedName>
        <fullName evidence="6">Flavorubredoxin</fullName>
    </submittedName>
</protein>
<dbReference type="SUPFAM" id="SSF56281">
    <property type="entry name" value="Metallo-hydrolase/oxidoreductase"/>
    <property type="match status" value="1"/>
</dbReference>
<dbReference type="InterPro" id="IPR045761">
    <property type="entry name" value="ODP_dom"/>
</dbReference>
<evidence type="ECO:0000259" key="5">
    <source>
        <dbReference type="PROSITE" id="PS50902"/>
    </source>
</evidence>
<comment type="catalytic activity">
    <reaction evidence="2">
        <text>3',5'-cyclic CMP + H2O = CMP + H(+)</text>
        <dbReference type="Rhea" id="RHEA:72675"/>
        <dbReference type="ChEBI" id="CHEBI:15377"/>
        <dbReference type="ChEBI" id="CHEBI:15378"/>
        <dbReference type="ChEBI" id="CHEBI:58003"/>
        <dbReference type="ChEBI" id="CHEBI:60377"/>
    </reaction>
    <physiologicalReaction direction="left-to-right" evidence="2">
        <dbReference type="Rhea" id="RHEA:72676"/>
    </physiologicalReaction>
</comment>
<evidence type="ECO:0000256" key="4">
    <source>
        <dbReference type="ARBA" id="ARBA00048505"/>
    </source>
</evidence>
<reference evidence="6 7" key="1">
    <citation type="submission" date="2021-03" db="EMBL/GenBank/DDBJ databases">
        <title>Genomic Encyclopedia of Type Strains, Phase IV (KMG-IV): sequencing the most valuable type-strain genomes for metagenomic binning, comparative biology and taxonomic classification.</title>
        <authorList>
            <person name="Goeker M."/>
        </authorList>
    </citation>
    <scope>NUCLEOTIDE SEQUENCE [LARGE SCALE GENOMIC DNA]</scope>
    <source>
        <strain evidence="6 7">DSM 101953</strain>
    </source>
</reference>
<dbReference type="InterPro" id="IPR001279">
    <property type="entry name" value="Metallo-B-lactamas"/>
</dbReference>
<sequence>MSTQTRQIAEGIHWVGKIDNREVPFHRLILAKGTTYNSYLLKTGKPTVIDTVDMEFGREYAECLAGMIDLMDIHYIVINHTEPDHSGGLAALAAQALNATIVCTEIAVPELQEMYKLHSRNFLVVKDGDTLDIGGKTLLFKETPYLHTAETMITYCVEDKILFPCDIFSTHVAAEHLFSDEAGFDITEDYKGYYAAIIHPHRRYVRTLLEAVKDLEIRMIAPSHGFLIREDIPKFIGLYTTMSRETTQGKKAVIVYTTIKNSTKKMAAIIENCLKENNIETEVWNADKSSTADILHSIESADAVFIGSSTKYADMIGNLEEVLKGMQEMNLEGKLATAFGSYGWSGEAIEVIQDYLNGTNMTVQSTSEVIKTTGMTHVEFPVRVRFSPREPEKVQKIKHATEFVSDLLLSSI</sequence>
<dbReference type="PROSITE" id="PS50902">
    <property type="entry name" value="FLAVODOXIN_LIKE"/>
    <property type="match status" value="1"/>
</dbReference>
<dbReference type="RefSeq" id="WP_209870730.1">
    <property type="nucleotide sequence ID" value="NZ_JAGGLV010000003.1"/>
</dbReference>
<dbReference type="EMBL" id="JAGGLV010000003">
    <property type="protein sequence ID" value="MBP2111213.1"/>
    <property type="molecule type" value="Genomic_DNA"/>
</dbReference>
<feature type="domain" description="Flavodoxin-like" evidence="5">
    <location>
        <begin position="252"/>
        <end position="408"/>
    </location>
</feature>
<evidence type="ECO:0000256" key="3">
    <source>
        <dbReference type="ARBA" id="ARBA00034301"/>
    </source>
</evidence>
<comment type="caution">
    <text evidence="6">The sequence shown here is derived from an EMBL/GenBank/DDBJ whole genome shotgun (WGS) entry which is preliminary data.</text>
</comment>
<comment type="catalytic activity">
    <reaction evidence="4">
        <text>3',5'-cyclic UMP + H2O = UMP + H(+)</text>
        <dbReference type="Rhea" id="RHEA:70575"/>
        <dbReference type="ChEBI" id="CHEBI:15377"/>
        <dbReference type="ChEBI" id="CHEBI:15378"/>
        <dbReference type="ChEBI" id="CHEBI:57865"/>
        <dbReference type="ChEBI" id="CHEBI:184387"/>
    </reaction>
    <physiologicalReaction direction="left-to-right" evidence="4">
        <dbReference type="Rhea" id="RHEA:70576"/>
    </physiologicalReaction>
</comment>
<dbReference type="Pfam" id="PF19583">
    <property type="entry name" value="ODP"/>
    <property type="match status" value="1"/>
</dbReference>
<gene>
    <name evidence="6" type="ORF">J2Z70_001354</name>
</gene>
<evidence type="ECO:0000256" key="1">
    <source>
        <dbReference type="ARBA" id="ARBA00007121"/>
    </source>
</evidence>
<evidence type="ECO:0000313" key="7">
    <source>
        <dbReference type="Proteomes" id="UP000773462"/>
    </source>
</evidence>
<dbReference type="Gene3D" id="3.40.50.360">
    <property type="match status" value="1"/>
</dbReference>
<dbReference type="Gene3D" id="3.60.15.10">
    <property type="entry name" value="Ribonuclease Z/Hydroxyacylglutathione hydrolase-like"/>
    <property type="match status" value="1"/>
</dbReference>
<comment type="similarity">
    <text evidence="1">In the N-terminal section; belongs to the zinc metallo-hydrolase group 3 family.</text>
</comment>
<accession>A0ABS4NMD8</accession>
<dbReference type="CDD" id="cd07709">
    <property type="entry name" value="flavodiiron_proteins_MBL-fold"/>
    <property type="match status" value="1"/>
</dbReference>
<dbReference type="InterPro" id="IPR036866">
    <property type="entry name" value="RibonucZ/Hydroxyglut_hydro"/>
</dbReference>
<dbReference type="SMART" id="SM00849">
    <property type="entry name" value="Lactamase_B"/>
    <property type="match status" value="1"/>
</dbReference>
<proteinExistence type="inferred from homology"/>
<dbReference type="InterPro" id="IPR016440">
    <property type="entry name" value="Rubredoxin-O_OxRdtase"/>
</dbReference>
<dbReference type="PIRSF" id="PIRSF005243">
    <property type="entry name" value="ROO"/>
    <property type="match status" value="1"/>
</dbReference>
<dbReference type="InterPro" id="IPR008254">
    <property type="entry name" value="Flavodoxin/NO_synth"/>
</dbReference>